<dbReference type="InterPro" id="IPR043519">
    <property type="entry name" value="NT_sf"/>
</dbReference>
<comment type="caution">
    <text evidence="2">The sequence shown here is derived from an EMBL/GenBank/DDBJ whole genome shotgun (WGS) entry which is preliminary data.</text>
</comment>
<dbReference type="CDD" id="cd05399">
    <property type="entry name" value="NT_Rel-Spo_like"/>
    <property type="match status" value="1"/>
</dbReference>
<evidence type="ECO:0000313" key="3">
    <source>
        <dbReference type="Proteomes" id="UP000178935"/>
    </source>
</evidence>
<dbReference type="PANTHER" id="PTHR41773:SF1">
    <property type="entry name" value="RELA_SPOT DOMAIN-CONTAINING PROTEIN"/>
    <property type="match status" value="1"/>
</dbReference>
<dbReference type="PANTHER" id="PTHR41773">
    <property type="entry name" value="GTP PYROPHOSPHATASE-RELATED"/>
    <property type="match status" value="1"/>
</dbReference>
<evidence type="ECO:0000259" key="1">
    <source>
        <dbReference type="SMART" id="SM00954"/>
    </source>
</evidence>
<dbReference type="SUPFAM" id="SSF81301">
    <property type="entry name" value="Nucleotidyltransferase"/>
    <property type="match status" value="1"/>
</dbReference>
<dbReference type="AlphaFoldDB" id="A0A1G2JRI8"/>
<dbReference type="GO" id="GO:0015969">
    <property type="term" value="P:guanosine tetraphosphate metabolic process"/>
    <property type="evidence" value="ECO:0007669"/>
    <property type="project" value="InterPro"/>
</dbReference>
<proteinExistence type="predicted"/>
<dbReference type="EMBL" id="MHPU01000002">
    <property type="protein sequence ID" value="OGZ89766.1"/>
    <property type="molecule type" value="Genomic_DNA"/>
</dbReference>
<dbReference type="Proteomes" id="UP000178935">
    <property type="component" value="Unassembled WGS sequence"/>
</dbReference>
<dbReference type="SMART" id="SM00954">
    <property type="entry name" value="RelA_SpoT"/>
    <property type="match status" value="1"/>
</dbReference>
<accession>A0A1G2JRI8</accession>
<dbReference type="Gene3D" id="3.30.460.10">
    <property type="entry name" value="Beta Polymerase, domain 2"/>
    <property type="match status" value="1"/>
</dbReference>
<organism evidence="2 3">
    <name type="scientific">Candidatus Staskawiczbacteria bacterium RIFOXYD1_FULL_32_13</name>
    <dbReference type="NCBI Taxonomy" id="1802234"/>
    <lineage>
        <taxon>Bacteria</taxon>
        <taxon>Candidatus Staskawicziibacteriota</taxon>
    </lineage>
</organism>
<evidence type="ECO:0000313" key="2">
    <source>
        <dbReference type="EMBL" id="OGZ89766.1"/>
    </source>
</evidence>
<name>A0A1G2JRI8_9BACT</name>
<gene>
    <name evidence="2" type="ORF">A2561_00020</name>
</gene>
<dbReference type="Pfam" id="PF04607">
    <property type="entry name" value="RelA_SpoT"/>
    <property type="match status" value="1"/>
</dbReference>
<sequence>MNLYSKRLVKKFETKRPLYEDFCLAMDKLFRDLLSEKNYKCQLFYRVKSIDRLKEKIIRKAKEKKLYKNLEDINDLAGIRIVFYLESDKEKFIQDLQKELPNIISIEEFEKLNGYNAKHIIIKMDHKRLQLSEYKKFKGLRCEIQLLSIFNHVWAELEHDWLKICTD</sequence>
<protein>
    <recommendedName>
        <fullName evidence="1">RelA/SpoT domain-containing protein</fullName>
    </recommendedName>
</protein>
<feature type="domain" description="RelA/SpoT" evidence="1">
    <location>
        <begin position="45"/>
        <end position="164"/>
    </location>
</feature>
<dbReference type="InterPro" id="IPR007685">
    <property type="entry name" value="RelA_SpoT"/>
</dbReference>
<reference evidence="2 3" key="1">
    <citation type="journal article" date="2016" name="Nat. Commun.">
        <title>Thousands of microbial genomes shed light on interconnected biogeochemical processes in an aquifer system.</title>
        <authorList>
            <person name="Anantharaman K."/>
            <person name="Brown C.T."/>
            <person name="Hug L.A."/>
            <person name="Sharon I."/>
            <person name="Castelle C.J."/>
            <person name="Probst A.J."/>
            <person name="Thomas B.C."/>
            <person name="Singh A."/>
            <person name="Wilkins M.J."/>
            <person name="Karaoz U."/>
            <person name="Brodie E.L."/>
            <person name="Williams K.H."/>
            <person name="Hubbard S.S."/>
            <person name="Banfield J.F."/>
        </authorList>
    </citation>
    <scope>NUCLEOTIDE SEQUENCE [LARGE SCALE GENOMIC DNA]</scope>
</reference>